<accession>A0A8S3ZBR5</accession>
<dbReference type="EMBL" id="CAJHNH020002455">
    <property type="protein sequence ID" value="CAG5126793.1"/>
    <property type="molecule type" value="Genomic_DNA"/>
</dbReference>
<evidence type="ECO:0000313" key="2">
    <source>
        <dbReference type="Proteomes" id="UP000678393"/>
    </source>
</evidence>
<protein>
    <submittedName>
        <fullName evidence="1">Uncharacterized protein</fullName>
    </submittedName>
</protein>
<dbReference type="AlphaFoldDB" id="A0A8S3ZBR5"/>
<reference evidence="1" key="1">
    <citation type="submission" date="2021-04" db="EMBL/GenBank/DDBJ databases">
        <authorList>
            <consortium name="Molecular Ecology Group"/>
        </authorList>
    </citation>
    <scope>NUCLEOTIDE SEQUENCE</scope>
</reference>
<name>A0A8S3ZBR5_9EUPU</name>
<organism evidence="1 2">
    <name type="scientific">Candidula unifasciata</name>
    <dbReference type="NCBI Taxonomy" id="100452"/>
    <lineage>
        <taxon>Eukaryota</taxon>
        <taxon>Metazoa</taxon>
        <taxon>Spiralia</taxon>
        <taxon>Lophotrochozoa</taxon>
        <taxon>Mollusca</taxon>
        <taxon>Gastropoda</taxon>
        <taxon>Heterobranchia</taxon>
        <taxon>Euthyneura</taxon>
        <taxon>Panpulmonata</taxon>
        <taxon>Eupulmonata</taxon>
        <taxon>Stylommatophora</taxon>
        <taxon>Helicina</taxon>
        <taxon>Helicoidea</taxon>
        <taxon>Geomitridae</taxon>
        <taxon>Candidula</taxon>
    </lineage>
</organism>
<evidence type="ECO:0000313" key="1">
    <source>
        <dbReference type="EMBL" id="CAG5126793.1"/>
    </source>
</evidence>
<feature type="non-terminal residue" evidence="1">
    <location>
        <position position="1"/>
    </location>
</feature>
<gene>
    <name evidence="1" type="ORF">CUNI_LOCUS12351</name>
</gene>
<proteinExistence type="predicted"/>
<feature type="non-terminal residue" evidence="1">
    <location>
        <position position="50"/>
    </location>
</feature>
<comment type="caution">
    <text evidence="1">The sequence shown here is derived from an EMBL/GenBank/DDBJ whole genome shotgun (WGS) entry which is preliminary data.</text>
</comment>
<dbReference type="Proteomes" id="UP000678393">
    <property type="component" value="Unassembled WGS sequence"/>
</dbReference>
<sequence>LMAKYWVVTGEIWITGSLASRAGKTVKSVYNHREGPACRHEDPKCCHSCG</sequence>
<keyword evidence="2" id="KW-1185">Reference proteome</keyword>